<gene>
    <name evidence="3" type="ORF">PR048_020472</name>
</gene>
<dbReference type="Pfam" id="PF03184">
    <property type="entry name" value="DDE_1"/>
    <property type="match status" value="1"/>
</dbReference>
<accession>A0ABQ9H6D2</accession>
<feature type="region of interest" description="Disordered" evidence="1">
    <location>
        <begin position="136"/>
        <end position="164"/>
    </location>
</feature>
<feature type="domain" description="DDE-1" evidence="2">
    <location>
        <begin position="8"/>
        <end position="57"/>
    </location>
</feature>
<sequence>MVGDLEIPLAVGKAANPRLIKGLDRDSLPVQWKSNEKSWVTADTIEEWLQGFNLKIKNQNIARAAKEVRPDTVRKCFAKADFKEIEETDNNEDNQPINELADMLRRGCQDIDAEAVVSFDNNLCTEGVDRAVQLIHNHPGDEAGQEDDGENNDEEDESIKLWVT</sequence>
<organism evidence="3 4">
    <name type="scientific">Dryococelus australis</name>
    <dbReference type="NCBI Taxonomy" id="614101"/>
    <lineage>
        <taxon>Eukaryota</taxon>
        <taxon>Metazoa</taxon>
        <taxon>Ecdysozoa</taxon>
        <taxon>Arthropoda</taxon>
        <taxon>Hexapoda</taxon>
        <taxon>Insecta</taxon>
        <taxon>Pterygota</taxon>
        <taxon>Neoptera</taxon>
        <taxon>Polyneoptera</taxon>
        <taxon>Phasmatodea</taxon>
        <taxon>Verophasmatodea</taxon>
        <taxon>Anareolatae</taxon>
        <taxon>Phasmatidae</taxon>
        <taxon>Eurycanthinae</taxon>
        <taxon>Dryococelus</taxon>
    </lineage>
</organism>
<dbReference type="Proteomes" id="UP001159363">
    <property type="component" value="Chromosome 6"/>
</dbReference>
<proteinExistence type="predicted"/>
<comment type="caution">
    <text evidence="3">The sequence shown here is derived from an EMBL/GenBank/DDBJ whole genome shotgun (WGS) entry which is preliminary data.</text>
</comment>
<evidence type="ECO:0000256" key="1">
    <source>
        <dbReference type="SAM" id="MobiDB-lite"/>
    </source>
</evidence>
<evidence type="ECO:0000313" key="3">
    <source>
        <dbReference type="EMBL" id="KAJ8879855.1"/>
    </source>
</evidence>
<evidence type="ECO:0000313" key="4">
    <source>
        <dbReference type="Proteomes" id="UP001159363"/>
    </source>
</evidence>
<dbReference type="InterPro" id="IPR004875">
    <property type="entry name" value="DDE_SF_endonuclease_dom"/>
</dbReference>
<evidence type="ECO:0000259" key="2">
    <source>
        <dbReference type="Pfam" id="PF03184"/>
    </source>
</evidence>
<feature type="compositionally biased region" description="Acidic residues" evidence="1">
    <location>
        <begin position="143"/>
        <end position="157"/>
    </location>
</feature>
<dbReference type="EMBL" id="JARBHB010000007">
    <property type="protein sequence ID" value="KAJ8879855.1"/>
    <property type="molecule type" value="Genomic_DNA"/>
</dbReference>
<keyword evidence="4" id="KW-1185">Reference proteome</keyword>
<protein>
    <recommendedName>
        <fullName evidence="2">DDE-1 domain-containing protein</fullName>
    </recommendedName>
</protein>
<reference evidence="3 4" key="1">
    <citation type="submission" date="2023-02" db="EMBL/GenBank/DDBJ databases">
        <title>LHISI_Scaffold_Assembly.</title>
        <authorList>
            <person name="Stuart O.P."/>
            <person name="Cleave R."/>
            <person name="Magrath M.J.L."/>
            <person name="Mikheyev A.S."/>
        </authorList>
    </citation>
    <scope>NUCLEOTIDE SEQUENCE [LARGE SCALE GENOMIC DNA]</scope>
    <source>
        <strain evidence="3">Daus_M_001</strain>
        <tissue evidence="3">Leg muscle</tissue>
    </source>
</reference>
<name>A0ABQ9H6D2_9NEOP</name>